<dbReference type="PROSITE" id="PS51846">
    <property type="entry name" value="CNNM"/>
    <property type="match status" value="1"/>
</dbReference>
<dbReference type="InterPro" id="IPR016169">
    <property type="entry name" value="FAD-bd_PCMH_sub2"/>
</dbReference>
<sequence>MYKQIIFQIVLIMINAFFAMTEVALISTNKIKLKKMADEGDNIAKKLVDISEDPSEFLSTIQIGITFANFIASAFAADGLSGYLADFIYNTLNIRVLSYEMMSTASLILITIILSYFTLVLGELVPKRIAMQKPMEVARFACIPVSVISTVVKPAVKFLSLSTNIVLKVLRIDTNEEEDSITEEEIRMMLEIGNTGGTINSDEKEWIDNVFDFSDSSVREIMTHKSEVVGIYTDDSLMEIEEKIHETGYSRYPVYGENDNDIKGILYAKDFFAEVYNCFAKEDDDLGVVVNKNELNIMDNLRKPYFIPDSMSSLLLFKNMQKNNTHIAIVINEYGENIGLITMEDLLEEIVGNIYDEYDECDDGDVKISETTWKIKGSTSLDDLSDKFDIDFPDDLDYDTISGLILAKIQRIPNDGEKFEIEAFGMKIKVEKVEARKIEEVIITIV</sequence>
<dbReference type="RefSeq" id="WP_006439991.1">
    <property type="nucleotide sequence ID" value="NZ_DS995356.1"/>
</dbReference>
<keyword evidence="14" id="KW-1185">Reference proteome</keyword>
<reference evidence="13 14" key="2">
    <citation type="submission" date="2008-10" db="EMBL/GenBank/DDBJ databases">
        <title>Draft genome sequence of Clostridium hiranonis (DSM 13275).</title>
        <authorList>
            <person name="Sudarsanam P."/>
            <person name="Ley R."/>
            <person name="Guruge J."/>
            <person name="Turnbaugh P.J."/>
            <person name="Mahowald M."/>
            <person name="Liep D."/>
            <person name="Gordon J."/>
        </authorList>
    </citation>
    <scope>NUCLEOTIDE SEQUENCE [LARGE SCALE GENOMIC DNA]</scope>
    <source>
        <strain evidence="13 14">DSM 13275</strain>
    </source>
</reference>
<protein>
    <recommendedName>
        <fullName evidence="15">HlyC/CorC family transporter</fullName>
    </recommendedName>
</protein>
<dbReference type="Pfam" id="PF00571">
    <property type="entry name" value="CBS"/>
    <property type="match status" value="2"/>
</dbReference>
<comment type="similarity">
    <text evidence="2">Belongs to the UPF0053 family.</text>
</comment>
<evidence type="ECO:0000256" key="2">
    <source>
        <dbReference type="ARBA" id="ARBA00006337"/>
    </source>
</evidence>
<keyword evidence="3 9" id="KW-0812">Transmembrane</keyword>
<dbReference type="Gene3D" id="3.10.580.10">
    <property type="entry name" value="CBS-domain"/>
    <property type="match status" value="1"/>
</dbReference>
<dbReference type="HOGENOM" id="CLU_015237_4_0_9"/>
<name>B6FYX0_PEPHT</name>
<dbReference type="PANTHER" id="PTHR22777:SF17">
    <property type="entry name" value="UPF0053 PROTEIN SLL0260"/>
    <property type="match status" value="1"/>
</dbReference>
<evidence type="ECO:0008006" key="15">
    <source>
        <dbReference type="Google" id="ProtNLM"/>
    </source>
</evidence>
<comment type="subcellular location">
    <subcellularLocation>
        <location evidence="1">Membrane</location>
        <topology evidence="1">Multi-pass membrane protein</topology>
    </subcellularLocation>
</comment>
<evidence type="ECO:0000256" key="9">
    <source>
        <dbReference type="PROSITE-ProRule" id="PRU01193"/>
    </source>
</evidence>
<reference evidence="13 14" key="1">
    <citation type="submission" date="2008-09" db="EMBL/GenBank/DDBJ databases">
        <authorList>
            <person name="Fulton L."/>
            <person name="Clifton S."/>
            <person name="Fulton B."/>
            <person name="Xu J."/>
            <person name="Minx P."/>
            <person name="Pepin K.H."/>
            <person name="Johnson M."/>
            <person name="Thiruvilangam P."/>
            <person name="Bhonagiri V."/>
            <person name="Nash W.E."/>
            <person name="Mardis E.R."/>
            <person name="Wilson R.K."/>
        </authorList>
    </citation>
    <scope>NUCLEOTIDE SEQUENCE [LARGE SCALE GENOMIC DNA]</scope>
    <source>
        <strain evidence="13 14">DSM 13275</strain>
    </source>
</reference>
<feature type="domain" description="CBS" evidence="11">
    <location>
        <begin position="298"/>
        <end position="357"/>
    </location>
</feature>
<dbReference type="CDD" id="cd04590">
    <property type="entry name" value="CBS_pair_CorC_HlyC_assoc"/>
    <property type="match status" value="1"/>
</dbReference>
<keyword evidence="4" id="KW-0677">Repeat</keyword>
<evidence type="ECO:0000256" key="7">
    <source>
        <dbReference type="ARBA" id="ARBA00023136"/>
    </source>
</evidence>
<evidence type="ECO:0000256" key="4">
    <source>
        <dbReference type="ARBA" id="ARBA00022737"/>
    </source>
</evidence>
<keyword evidence="6 8" id="KW-0129">CBS domain</keyword>
<evidence type="ECO:0000256" key="5">
    <source>
        <dbReference type="ARBA" id="ARBA00022989"/>
    </source>
</evidence>
<dbReference type="SMART" id="SM00116">
    <property type="entry name" value="CBS"/>
    <property type="match status" value="2"/>
</dbReference>
<gene>
    <name evidence="13" type="ORF">CLOHIR_01074</name>
</gene>
<feature type="domain" description="CBS" evidence="11">
    <location>
        <begin position="222"/>
        <end position="286"/>
    </location>
</feature>
<evidence type="ECO:0000256" key="1">
    <source>
        <dbReference type="ARBA" id="ARBA00004141"/>
    </source>
</evidence>
<feature type="transmembrane region" description="Helical" evidence="10">
    <location>
        <begin position="6"/>
        <end position="26"/>
    </location>
</feature>
<organism evidence="13 14">
    <name type="scientific">Peptacetobacter hiranonis (strain DSM 13275 / JCM 10541 / KCTC 15199 / TO-931)</name>
    <name type="common">Clostridium hiranonis</name>
    <dbReference type="NCBI Taxonomy" id="500633"/>
    <lineage>
        <taxon>Bacteria</taxon>
        <taxon>Bacillati</taxon>
        <taxon>Bacillota</taxon>
        <taxon>Clostridia</taxon>
        <taxon>Peptostreptococcales</taxon>
        <taxon>Peptostreptococcaceae</taxon>
        <taxon>Peptacetobacter</taxon>
    </lineage>
</organism>
<comment type="caution">
    <text evidence="13">The sequence shown here is derived from an EMBL/GenBank/DDBJ whole genome shotgun (WGS) entry which is preliminary data.</text>
</comment>
<keyword evidence="7 9" id="KW-0472">Membrane</keyword>
<evidence type="ECO:0000256" key="6">
    <source>
        <dbReference type="ARBA" id="ARBA00023122"/>
    </source>
</evidence>
<dbReference type="InterPro" id="IPR046342">
    <property type="entry name" value="CBS_dom_sf"/>
</dbReference>
<evidence type="ECO:0000259" key="11">
    <source>
        <dbReference type="PROSITE" id="PS51371"/>
    </source>
</evidence>
<evidence type="ECO:0000256" key="10">
    <source>
        <dbReference type="SAM" id="Phobius"/>
    </source>
</evidence>
<dbReference type="eggNOG" id="COG1253">
    <property type="taxonomic scope" value="Bacteria"/>
</dbReference>
<evidence type="ECO:0000256" key="3">
    <source>
        <dbReference type="ARBA" id="ARBA00022692"/>
    </source>
</evidence>
<dbReference type="InterPro" id="IPR002550">
    <property type="entry name" value="CNNM"/>
</dbReference>
<dbReference type="SMART" id="SM01091">
    <property type="entry name" value="CorC_HlyC"/>
    <property type="match status" value="1"/>
</dbReference>
<dbReference type="STRING" id="500633.CLOHIR_01074"/>
<keyword evidence="5 9" id="KW-1133">Transmembrane helix</keyword>
<evidence type="ECO:0000259" key="12">
    <source>
        <dbReference type="PROSITE" id="PS51846"/>
    </source>
</evidence>
<evidence type="ECO:0000313" key="13">
    <source>
        <dbReference type="EMBL" id="EEA85351.1"/>
    </source>
</evidence>
<feature type="domain" description="CNNM transmembrane" evidence="12">
    <location>
        <begin position="1"/>
        <end position="203"/>
    </location>
</feature>
<dbReference type="Gene3D" id="3.30.465.10">
    <property type="match status" value="1"/>
</dbReference>
<evidence type="ECO:0000313" key="14">
    <source>
        <dbReference type="Proteomes" id="UP000003178"/>
    </source>
</evidence>
<dbReference type="SUPFAM" id="SSF56176">
    <property type="entry name" value="FAD-binding/transporter-associated domain-like"/>
    <property type="match status" value="1"/>
</dbReference>
<dbReference type="GO" id="GO:0005886">
    <property type="term" value="C:plasma membrane"/>
    <property type="evidence" value="ECO:0007669"/>
    <property type="project" value="TreeGrafter"/>
</dbReference>
<dbReference type="Pfam" id="PF01595">
    <property type="entry name" value="CNNM"/>
    <property type="match status" value="1"/>
</dbReference>
<dbReference type="InterPro" id="IPR044751">
    <property type="entry name" value="Ion_transp-like_CBS"/>
</dbReference>
<proteinExistence type="inferred from homology"/>
<dbReference type="Pfam" id="PF03471">
    <property type="entry name" value="CorC_HlyC"/>
    <property type="match status" value="1"/>
</dbReference>
<dbReference type="InterPro" id="IPR005170">
    <property type="entry name" value="Transptr-assoc_dom"/>
</dbReference>
<accession>B6FYX0</accession>
<dbReference type="FunFam" id="3.10.580.10:FF:000002">
    <property type="entry name" value="Magnesium/cobalt efflux protein CorC"/>
    <property type="match status" value="1"/>
</dbReference>
<dbReference type="EMBL" id="ABWP01000045">
    <property type="protein sequence ID" value="EEA85351.1"/>
    <property type="molecule type" value="Genomic_DNA"/>
</dbReference>
<dbReference type="GO" id="GO:0050660">
    <property type="term" value="F:flavin adenine dinucleotide binding"/>
    <property type="evidence" value="ECO:0007669"/>
    <property type="project" value="InterPro"/>
</dbReference>
<dbReference type="SUPFAM" id="SSF54631">
    <property type="entry name" value="CBS-domain pair"/>
    <property type="match status" value="1"/>
</dbReference>
<dbReference type="InterPro" id="IPR036318">
    <property type="entry name" value="FAD-bd_PCMH-like_sf"/>
</dbReference>
<dbReference type="InterPro" id="IPR000644">
    <property type="entry name" value="CBS_dom"/>
</dbReference>
<dbReference type="PANTHER" id="PTHR22777">
    <property type="entry name" value="HEMOLYSIN-RELATED"/>
    <property type="match status" value="1"/>
</dbReference>
<feature type="transmembrane region" description="Helical" evidence="10">
    <location>
        <begin position="105"/>
        <end position="125"/>
    </location>
</feature>
<dbReference type="PROSITE" id="PS51371">
    <property type="entry name" value="CBS"/>
    <property type="match status" value="2"/>
</dbReference>
<evidence type="ECO:0000256" key="8">
    <source>
        <dbReference type="PROSITE-ProRule" id="PRU00703"/>
    </source>
</evidence>
<dbReference type="Proteomes" id="UP000003178">
    <property type="component" value="Unassembled WGS sequence"/>
</dbReference>
<dbReference type="OrthoDB" id="9798188at2"/>
<dbReference type="AlphaFoldDB" id="B6FYX0"/>